<keyword evidence="1" id="KW-0812">Transmembrane</keyword>
<feature type="transmembrane region" description="Helical" evidence="1">
    <location>
        <begin position="273"/>
        <end position="293"/>
    </location>
</feature>
<keyword evidence="1" id="KW-1133">Transmembrane helix</keyword>
<feature type="transmembrane region" description="Helical" evidence="1">
    <location>
        <begin position="29"/>
        <end position="48"/>
    </location>
</feature>
<feature type="transmembrane region" description="Helical" evidence="1">
    <location>
        <begin position="127"/>
        <end position="152"/>
    </location>
</feature>
<reference evidence="2 3" key="1">
    <citation type="submission" date="2018-10" db="EMBL/GenBank/DDBJ databases">
        <authorList>
            <person name="Zhang X."/>
        </authorList>
    </citation>
    <scope>NUCLEOTIDE SEQUENCE [LARGE SCALE GENOMIC DNA]</scope>
    <source>
        <strain evidence="2 3">SK-G1</strain>
    </source>
</reference>
<dbReference type="KEGG" id="bacg:D2962_08545"/>
<evidence type="ECO:0000313" key="2">
    <source>
        <dbReference type="EMBL" id="AYO30666.1"/>
    </source>
</evidence>
<dbReference type="EMBL" id="CP033169">
    <property type="protein sequence ID" value="AYO30666.1"/>
    <property type="molecule type" value="Genomic_DNA"/>
</dbReference>
<name>A0A3G2R5C8_9FIRM</name>
<feature type="transmembrane region" description="Helical" evidence="1">
    <location>
        <begin position="54"/>
        <end position="77"/>
    </location>
</feature>
<accession>A0A3G2R5C8</accession>
<feature type="transmembrane region" description="Helical" evidence="1">
    <location>
        <begin position="443"/>
        <end position="460"/>
    </location>
</feature>
<feature type="transmembrane region" description="Helical" evidence="1">
    <location>
        <begin position="188"/>
        <end position="208"/>
    </location>
</feature>
<feature type="transmembrane region" description="Helical" evidence="1">
    <location>
        <begin position="305"/>
        <end position="325"/>
    </location>
</feature>
<evidence type="ECO:0008006" key="4">
    <source>
        <dbReference type="Google" id="ProtNLM"/>
    </source>
</evidence>
<dbReference type="AlphaFoldDB" id="A0A3G2R5C8"/>
<organism evidence="2 3">
    <name type="scientific">Biomaibacter acetigenes</name>
    <dbReference type="NCBI Taxonomy" id="2316383"/>
    <lineage>
        <taxon>Bacteria</taxon>
        <taxon>Bacillati</taxon>
        <taxon>Bacillota</taxon>
        <taxon>Clostridia</taxon>
        <taxon>Thermosediminibacterales</taxon>
        <taxon>Tepidanaerobacteraceae</taxon>
        <taxon>Biomaibacter</taxon>
    </lineage>
</organism>
<keyword evidence="1" id="KW-0472">Membrane</keyword>
<evidence type="ECO:0000313" key="3">
    <source>
        <dbReference type="Proteomes" id="UP000280960"/>
    </source>
</evidence>
<sequence length="461" mass="48370">MVHLSTIHWVYFGMVIVIIATMALRRDTVLPCVIGILLVGFVSTGNAWKSVQVLFNALIAAGTEFLGLITVIGLVVAMSKAMGDVGSDYLIMRPTARIMVNADIAFWVLGFVMLIVTLFIWPSPAVALIGAIMLPIAVRAGLSVMGAAVAMNIFGHGLGLSGDYVIQGAPAITAKAAGFATATPVMSASFPLWLTMGIVTTVLSYIFVKKDITRNKGENEAHRLAYEKADEKQKNRKFTSVSYVGAALFVILFLIDIFLLLKFKLRGGDATALIGGTALVITSVISLLGFGADSLEKITDYVREGFLFGMKVFAPVIVIGGFFFLGSESTARAILGPQATGLLSDLGIALSQAVPLSKIPVAFIQMIIGGITGLDGSGFSGLPLVGSLAQTFSTAIHVDKATLGALGQIAAVWVGGGTIIPWGIIPVAAIAGVDPNDLARKNFIPVIIGLIVTTIVAIFIL</sequence>
<protein>
    <recommendedName>
        <fullName evidence="4">Citrate transporter</fullName>
    </recommendedName>
</protein>
<dbReference type="Proteomes" id="UP000280960">
    <property type="component" value="Chromosome"/>
</dbReference>
<gene>
    <name evidence="2" type="ORF">D2962_08545</name>
</gene>
<dbReference type="RefSeq" id="WP_120765498.1">
    <property type="nucleotide sequence ID" value="NZ_CP033169.1"/>
</dbReference>
<feature type="transmembrane region" description="Helical" evidence="1">
    <location>
        <begin position="410"/>
        <end position="431"/>
    </location>
</feature>
<keyword evidence="3" id="KW-1185">Reference proteome</keyword>
<feature type="transmembrane region" description="Helical" evidence="1">
    <location>
        <begin position="241"/>
        <end position="261"/>
    </location>
</feature>
<evidence type="ECO:0000256" key="1">
    <source>
        <dbReference type="SAM" id="Phobius"/>
    </source>
</evidence>
<proteinExistence type="predicted"/>
<feature type="transmembrane region" description="Helical" evidence="1">
    <location>
        <begin position="98"/>
        <end position="121"/>
    </location>
</feature>
<feature type="transmembrane region" description="Helical" evidence="1">
    <location>
        <begin position="6"/>
        <end position="24"/>
    </location>
</feature>